<reference evidence="2 3" key="1">
    <citation type="journal article" date="2016" name="Genome Announc.">
        <title>Complete Genome Sequence of Methylobacterium populi P-1M, Isolated from Pink-Pigmented Household Biofilm.</title>
        <authorList>
            <person name="Morohoshi T."/>
            <person name="Ikeda T."/>
        </authorList>
    </citation>
    <scope>NUCLEOTIDE SEQUENCE [LARGE SCALE GENOMIC DNA]</scope>
    <source>
        <strain evidence="2 3">P-1M</strain>
    </source>
</reference>
<name>A0A160PI35_9HYPH</name>
<gene>
    <name evidence="2" type="ORF">MPPM_2986</name>
</gene>
<proteinExistence type="predicted"/>
<dbReference type="Pfam" id="PF00550">
    <property type="entry name" value="PP-binding"/>
    <property type="match status" value="1"/>
</dbReference>
<dbReference type="AlphaFoldDB" id="A0A160PI35"/>
<organism evidence="2 3">
    <name type="scientific">Methylorubrum populi</name>
    <dbReference type="NCBI Taxonomy" id="223967"/>
    <lineage>
        <taxon>Bacteria</taxon>
        <taxon>Pseudomonadati</taxon>
        <taxon>Pseudomonadota</taxon>
        <taxon>Alphaproteobacteria</taxon>
        <taxon>Hyphomicrobiales</taxon>
        <taxon>Methylobacteriaceae</taxon>
        <taxon>Methylorubrum</taxon>
    </lineage>
</organism>
<sequence length="77" mass="8388">MSSFYEELAEILEIEPDQVTPDLRLENTSWDSLAVVSTIALIDEQYDKAVNATALAACETVGDIDRLIAARQTESGA</sequence>
<dbReference type="EMBL" id="AP014809">
    <property type="protein sequence ID" value="BAU91591.1"/>
    <property type="molecule type" value="Genomic_DNA"/>
</dbReference>
<evidence type="ECO:0000259" key="1">
    <source>
        <dbReference type="Pfam" id="PF00550"/>
    </source>
</evidence>
<feature type="domain" description="Carrier" evidence="1">
    <location>
        <begin position="6"/>
        <end position="64"/>
    </location>
</feature>
<accession>A0A160PI35</accession>
<dbReference type="Proteomes" id="UP000218288">
    <property type="component" value="Chromosome"/>
</dbReference>
<dbReference type="InterPro" id="IPR009081">
    <property type="entry name" value="PP-bd_ACP"/>
</dbReference>
<evidence type="ECO:0000313" key="2">
    <source>
        <dbReference type="EMBL" id="BAU91591.1"/>
    </source>
</evidence>
<evidence type="ECO:0000313" key="3">
    <source>
        <dbReference type="Proteomes" id="UP000218288"/>
    </source>
</evidence>
<protein>
    <submittedName>
        <fullName evidence="2">Acyl-carrier protein</fullName>
    </submittedName>
</protein>
<dbReference type="OrthoDB" id="7190665at2"/>
<dbReference type="Gene3D" id="1.10.1200.10">
    <property type="entry name" value="ACP-like"/>
    <property type="match status" value="1"/>
</dbReference>
<dbReference type="SUPFAM" id="SSF47336">
    <property type="entry name" value="ACP-like"/>
    <property type="match status" value="1"/>
</dbReference>
<dbReference type="InterPro" id="IPR036736">
    <property type="entry name" value="ACP-like_sf"/>
</dbReference>
<dbReference type="RefSeq" id="WP_096487861.1">
    <property type="nucleotide sequence ID" value="NZ_AP014809.1"/>
</dbReference>